<evidence type="ECO:0000256" key="5">
    <source>
        <dbReference type="ARBA" id="ARBA00022496"/>
    </source>
</evidence>
<dbReference type="InterPro" id="IPR012910">
    <property type="entry name" value="Plug_dom"/>
</dbReference>
<evidence type="ECO:0000256" key="8">
    <source>
        <dbReference type="ARBA" id="ARBA00023004"/>
    </source>
</evidence>
<keyword evidence="11 14" id="KW-0472">Membrane</keyword>
<evidence type="ECO:0000256" key="3">
    <source>
        <dbReference type="ARBA" id="ARBA00022448"/>
    </source>
</evidence>
<evidence type="ECO:0000313" key="20">
    <source>
        <dbReference type="EMBL" id="QBI02560.1"/>
    </source>
</evidence>
<evidence type="ECO:0000256" key="2">
    <source>
        <dbReference type="ARBA" id="ARBA00009810"/>
    </source>
</evidence>
<dbReference type="Gene3D" id="2.170.130.10">
    <property type="entry name" value="TonB-dependent receptor, plug domain"/>
    <property type="match status" value="1"/>
</dbReference>
<evidence type="ECO:0000256" key="12">
    <source>
        <dbReference type="ARBA" id="ARBA00023170"/>
    </source>
</evidence>
<dbReference type="InterPro" id="IPR039426">
    <property type="entry name" value="TonB-dep_rcpt-like"/>
</dbReference>
<dbReference type="PANTHER" id="PTHR32552">
    <property type="entry name" value="FERRICHROME IRON RECEPTOR-RELATED"/>
    <property type="match status" value="1"/>
</dbReference>
<evidence type="ECO:0000256" key="13">
    <source>
        <dbReference type="ARBA" id="ARBA00023237"/>
    </source>
</evidence>
<dbReference type="NCBIfam" id="TIGR01783">
    <property type="entry name" value="TonB-siderophor"/>
    <property type="match status" value="1"/>
</dbReference>
<proteinExistence type="inferred from homology"/>
<accession>A0ABX5RVA9</accession>
<keyword evidence="21" id="KW-1185">Reference proteome</keyword>
<dbReference type="SUPFAM" id="SSF56935">
    <property type="entry name" value="Porins"/>
    <property type="match status" value="1"/>
</dbReference>
<feature type="short sequence motif" description="TonB C-terminal box" evidence="15">
    <location>
        <begin position="817"/>
        <end position="834"/>
    </location>
</feature>
<keyword evidence="9" id="KW-0406">Ion transport</keyword>
<evidence type="ECO:0000256" key="17">
    <source>
        <dbReference type="SAM" id="MobiDB-lite"/>
    </source>
</evidence>
<evidence type="ECO:0000256" key="1">
    <source>
        <dbReference type="ARBA" id="ARBA00004571"/>
    </source>
</evidence>
<dbReference type="InterPro" id="IPR037066">
    <property type="entry name" value="Plug_dom_sf"/>
</dbReference>
<dbReference type="Gene3D" id="2.40.170.20">
    <property type="entry name" value="TonB-dependent receptor, beta-barrel domain"/>
    <property type="match status" value="1"/>
</dbReference>
<dbReference type="EMBL" id="CP036401">
    <property type="protein sequence ID" value="QBI02560.1"/>
    <property type="molecule type" value="Genomic_DNA"/>
</dbReference>
<sequence>MRWRCAPSHPAYQHETCHRHAGGSPLQRGTRGRLRHGTARHASHHECESFVLSFSVVAKKHAPVSPTSNRHIDMNHPSATTRRLAHLTLRATAAAVLGILPAWHAQAQTATPESTAAATTAATQAPPATMAEIAVTAKQDATTEHSGSYTTTGPLASGTRLDLAPRETPQSLSIVTRERMEEQGLQTLAETMQQVTGIYVNYNDTERITYNARGYAVNNFQVDGMLNLFGSSLKANGDNVVYDRIEVVRGATGLTTGAGDPSATINQVRKRPTREFQASGALRIGSYDLRRAELDVGGPLAFDGKLRGRFVTAKQKAGSFRPMYEQDLGALYGILEADLGPATTVAVGYERQKSDPRGSTWGTVPYWNADGSLANLPSDLNLSTPWSSWNMDEMKTFATLEHRINADWRLRAGWTKADRVQDGSLYFGYGGYPRADGSGITVAYNRFPVDETMDVLEVNVDGKFNLFGRRHDVVFGWGKADRGMVSQRVTLGAMPAGYDQIPDWQTWTGDVPQFPTTVEAVPASIGSVDQKAMFVATRLNLADDLKAVIGVRHGDYQTTTRNFNADGTVASTTGYTLGSVNTPYVGLLYDLDEQWTVYTAYTSIFQPQNLRDRNNDLLDPVDGNNIEAGIKAELFDRRVNFSAAVFRSEKDNVGEIDDSVPPNSLPGAVQAYRSTGKGTKVDGFEAEVAGQVLRDWNLSAGYSHTRSRDARGNPLSTVVPRNMLKVFTSYRFGAERRYSVGGGVNWQSSLWSTAQQPTGSYNAKGAPITAPSRISQDSIWLASLMASYRINDHFTASVNVNNLFDKTYYNRVGFYQGLHYADPRTASATLRAVF</sequence>
<dbReference type="Pfam" id="PF00593">
    <property type="entry name" value="TonB_dep_Rec_b-barrel"/>
    <property type="match status" value="1"/>
</dbReference>
<keyword evidence="8" id="KW-0408">Iron</keyword>
<dbReference type="PANTHER" id="PTHR32552:SF74">
    <property type="entry name" value="HYDROXAMATE SIDEROPHORE RECEPTOR FHUE"/>
    <property type="match status" value="1"/>
</dbReference>
<protein>
    <submittedName>
        <fullName evidence="20">TonB-dependent siderophore receptor</fullName>
    </submittedName>
</protein>
<organism evidence="20 21">
    <name type="scientific">Pseudoduganella albidiflava</name>
    <dbReference type="NCBI Taxonomy" id="321983"/>
    <lineage>
        <taxon>Bacteria</taxon>
        <taxon>Pseudomonadati</taxon>
        <taxon>Pseudomonadota</taxon>
        <taxon>Betaproteobacteria</taxon>
        <taxon>Burkholderiales</taxon>
        <taxon>Oxalobacteraceae</taxon>
        <taxon>Telluria group</taxon>
        <taxon>Pseudoduganella</taxon>
    </lineage>
</organism>
<evidence type="ECO:0000256" key="6">
    <source>
        <dbReference type="ARBA" id="ARBA00022692"/>
    </source>
</evidence>
<keyword evidence="13 14" id="KW-0998">Cell outer membrane</keyword>
<dbReference type="InterPro" id="IPR010917">
    <property type="entry name" value="TonB_rcpt_CS"/>
</dbReference>
<evidence type="ECO:0000256" key="14">
    <source>
        <dbReference type="PROSITE-ProRule" id="PRU01360"/>
    </source>
</evidence>
<dbReference type="InterPro" id="IPR000531">
    <property type="entry name" value="Beta-barrel_TonB"/>
</dbReference>
<evidence type="ECO:0000256" key="15">
    <source>
        <dbReference type="PROSITE-ProRule" id="PRU10144"/>
    </source>
</evidence>
<feature type="region of interest" description="Disordered" evidence="17">
    <location>
        <begin position="138"/>
        <end position="163"/>
    </location>
</feature>
<evidence type="ECO:0000256" key="11">
    <source>
        <dbReference type="ARBA" id="ARBA00023136"/>
    </source>
</evidence>
<feature type="domain" description="TonB-dependent receptor-like beta-barrel" evidence="18">
    <location>
        <begin position="355"/>
        <end position="803"/>
    </location>
</feature>
<comment type="similarity">
    <text evidence="2 14 16">Belongs to the TonB-dependent receptor family.</text>
</comment>
<feature type="compositionally biased region" description="Basic residues" evidence="17">
    <location>
        <begin position="30"/>
        <end position="41"/>
    </location>
</feature>
<evidence type="ECO:0000256" key="9">
    <source>
        <dbReference type="ARBA" id="ARBA00023065"/>
    </source>
</evidence>
<evidence type="ECO:0000313" key="21">
    <source>
        <dbReference type="Proteomes" id="UP000292307"/>
    </source>
</evidence>
<evidence type="ECO:0000256" key="7">
    <source>
        <dbReference type="ARBA" id="ARBA00022729"/>
    </source>
</evidence>
<dbReference type="Pfam" id="PF07715">
    <property type="entry name" value="Plug"/>
    <property type="match status" value="1"/>
</dbReference>
<evidence type="ECO:0000256" key="16">
    <source>
        <dbReference type="RuleBase" id="RU003357"/>
    </source>
</evidence>
<name>A0ABX5RVA9_9BURK</name>
<dbReference type="CDD" id="cd01347">
    <property type="entry name" value="ligand_gated_channel"/>
    <property type="match status" value="1"/>
</dbReference>
<dbReference type="Proteomes" id="UP000292307">
    <property type="component" value="Chromosome"/>
</dbReference>
<dbReference type="PROSITE" id="PS52016">
    <property type="entry name" value="TONB_DEPENDENT_REC_3"/>
    <property type="match status" value="1"/>
</dbReference>
<feature type="region of interest" description="Disordered" evidence="17">
    <location>
        <begin position="1"/>
        <end position="41"/>
    </location>
</feature>
<gene>
    <name evidence="20" type="ORF">EYF70_18215</name>
</gene>
<evidence type="ECO:0000256" key="4">
    <source>
        <dbReference type="ARBA" id="ARBA00022452"/>
    </source>
</evidence>
<evidence type="ECO:0000259" key="19">
    <source>
        <dbReference type="Pfam" id="PF07715"/>
    </source>
</evidence>
<keyword evidence="10 16" id="KW-0798">TonB box</keyword>
<dbReference type="PROSITE" id="PS01156">
    <property type="entry name" value="TONB_DEPENDENT_REC_2"/>
    <property type="match status" value="1"/>
</dbReference>
<feature type="domain" description="TonB-dependent receptor plug" evidence="19">
    <location>
        <begin position="165"/>
        <end position="262"/>
    </location>
</feature>
<keyword evidence="7" id="KW-0732">Signal</keyword>
<evidence type="ECO:0000256" key="10">
    <source>
        <dbReference type="ARBA" id="ARBA00023077"/>
    </source>
</evidence>
<dbReference type="InterPro" id="IPR036942">
    <property type="entry name" value="Beta-barrel_TonB_sf"/>
</dbReference>
<dbReference type="InterPro" id="IPR010105">
    <property type="entry name" value="TonB_sidphr_rcpt"/>
</dbReference>
<keyword evidence="4 14" id="KW-1134">Transmembrane beta strand</keyword>
<reference evidence="20 21" key="1">
    <citation type="submission" date="2019-02" db="EMBL/GenBank/DDBJ databases">
        <title>Draft Genome Sequences of Six Type Strains of the Genus Massilia.</title>
        <authorList>
            <person name="Miess H."/>
            <person name="Frediansyhah A."/>
            <person name="Gross H."/>
        </authorList>
    </citation>
    <scope>NUCLEOTIDE SEQUENCE [LARGE SCALE GENOMIC DNA]</scope>
    <source>
        <strain evidence="20 21">DSM 17472</strain>
    </source>
</reference>
<keyword evidence="12 20" id="KW-0675">Receptor</keyword>
<evidence type="ECO:0000259" key="18">
    <source>
        <dbReference type="Pfam" id="PF00593"/>
    </source>
</evidence>
<feature type="compositionally biased region" description="Polar residues" evidence="17">
    <location>
        <begin position="144"/>
        <end position="154"/>
    </location>
</feature>
<comment type="subcellular location">
    <subcellularLocation>
        <location evidence="1 14">Cell outer membrane</location>
        <topology evidence="1 14">Multi-pass membrane protein</topology>
    </subcellularLocation>
</comment>
<keyword evidence="5" id="KW-0410">Iron transport</keyword>
<keyword evidence="3 14" id="KW-0813">Transport</keyword>
<keyword evidence="6 14" id="KW-0812">Transmembrane</keyword>